<accession>A0A3M7TDS4</accession>
<evidence type="ECO:0008006" key="3">
    <source>
        <dbReference type="Google" id="ProtNLM"/>
    </source>
</evidence>
<dbReference type="OrthoDB" id="1453974at2"/>
<dbReference type="EMBL" id="QWIU01000002">
    <property type="protein sequence ID" value="RNA61438.1"/>
    <property type="molecule type" value="Genomic_DNA"/>
</dbReference>
<proteinExistence type="predicted"/>
<organism evidence="1 2">
    <name type="scientific">Chryseobacterium nematophagum</name>
    <dbReference type="NCBI Taxonomy" id="2305228"/>
    <lineage>
        <taxon>Bacteria</taxon>
        <taxon>Pseudomonadati</taxon>
        <taxon>Bacteroidota</taxon>
        <taxon>Flavobacteriia</taxon>
        <taxon>Flavobacteriales</taxon>
        <taxon>Weeksellaceae</taxon>
        <taxon>Chryseobacterium group</taxon>
        <taxon>Chryseobacterium</taxon>
    </lineage>
</organism>
<gene>
    <name evidence="1" type="ORF">D1631_05570</name>
</gene>
<evidence type="ECO:0000313" key="2">
    <source>
        <dbReference type="Proteomes" id="UP000278775"/>
    </source>
</evidence>
<name>A0A3M7TDS4_9FLAO</name>
<dbReference type="Proteomes" id="UP000278775">
    <property type="component" value="Unassembled WGS sequence"/>
</dbReference>
<protein>
    <recommendedName>
        <fullName evidence="3">Fibrobacter succinogenes major paralogous domain-containing protein</fullName>
    </recommendedName>
</protein>
<comment type="caution">
    <text evidence="1">The sequence shown here is derived from an EMBL/GenBank/DDBJ whole genome shotgun (WGS) entry which is preliminary data.</text>
</comment>
<sequence length="628" mass="65803">MKTMKKTNLFMLILFGVWGYGQVGINETSPKVTLDIAAKTIDGSTSEGVIIPKLTGDVLFVASNAGIYGAVQDAALLYVTEPASPNNRIGQTINISAVGFYYFDASRDQWMKLGDSSNIYNSDGVLSSTRLMNMDGNNLGFMGGRIGMGTTSPDPSAVLDLTSSQDGFLTPRMTEMEMNDILHPAHGLLVFCVDCFGDLGCLMVNDSKDPVAPNWGALCSSNVSTGHVVDIQCDLGVVSGALHPGVMASGVSSVIPYVGGNGGTYPSSAFNSTGVTGLVANLDGGSLVNGNGNWIFTITGVPSAIGVAAFNIVVGGKSCTFSMPVVDFTASISSLDCNAAEFSPSNITQGEAYTGTLKVPYSGGNGEQYSQQSFTKNGLVFTLPVGVLAVNNGDLLYNVVGTPTGAGDMEVPITFGNVSCNVNGIVTAGASVIMCGSTKAWMRHNLGANTDLDPDIPVKDIHGNYYQWGKDIIAATIDTTPPPGLVTTVSGWNFTPAANQSWNSGTVSTPVKTANDPCPINYRVPTNKEWLALHNNNTLKRIGTFVSGAANFNSALVYACGNSKLTLPATGYYHTNSEIAGPRGSSGGYWSSMESGVKAYGFTFIGGSMYVNDIWVRTSGLQIRCISE</sequence>
<dbReference type="AlphaFoldDB" id="A0A3M7TDS4"/>
<reference evidence="1 2" key="1">
    <citation type="submission" date="2018-08" db="EMBL/GenBank/DDBJ databases">
        <title>Chryseobacterium nematophagum: a novel matrix digesting pathogen of nematodes.</title>
        <authorList>
            <person name="Page A."/>
            <person name="Roberts M."/>
            <person name="Felix M.-A."/>
            <person name="Weir W."/>
        </authorList>
    </citation>
    <scope>NUCLEOTIDE SEQUENCE [LARGE SCALE GENOMIC DNA]</scope>
    <source>
        <strain evidence="1 2">JUb129</strain>
    </source>
</reference>
<evidence type="ECO:0000313" key="1">
    <source>
        <dbReference type="EMBL" id="RNA61438.1"/>
    </source>
</evidence>